<sequence length="70" mass="8422">MATRCRSPRFSNLPTFTLRIVFRVYCDESRNAETALILFTNFRTRTFWCHHHNRDVFTDLHALFNDIKTV</sequence>
<protein>
    <submittedName>
        <fullName evidence="1">Uncharacterized protein</fullName>
    </submittedName>
</protein>
<organism evidence="1 2">
    <name type="scientific">Vibrio cholerae</name>
    <dbReference type="NCBI Taxonomy" id="666"/>
    <lineage>
        <taxon>Bacteria</taxon>
        <taxon>Pseudomonadati</taxon>
        <taxon>Pseudomonadota</taxon>
        <taxon>Gammaproteobacteria</taxon>
        <taxon>Vibrionales</taxon>
        <taxon>Vibrionaceae</taxon>
        <taxon>Vibrio</taxon>
    </lineage>
</organism>
<evidence type="ECO:0000313" key="1">
    <source>
        <dbReference type="EMBL" id="CRZ79056.1"/>
    </source>
</evidence>
<name>A0A655NTG0_VIBCL</name>
<evidence type="ECO:0000313" key="2">
    <source>
        <dbReference type="Proteomes" id="UP000044806"/>
    </source>
</evidence>
<dbReference type="Proteomes" id="UP000044806">
    <property type="component" value="Unassembled WGS sequence"/>
</dbReference>
<reference evidence="1 2" key="1">
    <citation type="submission" date="2015-07" db="EMBL/GenBank/DDBJ databases">
        <authorList>
            <consortium name="Pathogen Informatics"/>
        </authorList>
    </citation>
    <scope>NUCLEOTIDE SEQUENCE [LARGE SCALE GENOMIC DNA]</scope>
    <source>
        <strain evidence="1 2">A51</strain>
    </source>
</reference>
<accession>A0A655NTG0</accession>
<gene>
    <name evidence="1" type="ORF">ERS013165_00164</name>
</gene>
<dbReference type="EMBL" id="CWOW01000001">
    <property type="protein sequence ID" value="CRZ79056.1"/>
    <property type="molecule type" value="Genomic_DNA"/>
</dbReference>
<proteinExistence type="predicted"/>
<dbReference type="AlphaFoldDB" id="A0A655NTG0"/>